<gene>
    <name evidence="1" type="ORF">C5167_012829</name>
</gene>
<name>A0A4Y7J1R1_PAPSO</name>
<evidence type="ECO:0000313" key="1">
    <source>
        <dbReference type="EMBL" id="RZC53972.1"/>
    </source>
</evidence>
<dbReference type="Gramene" id="RZC53972">
    <property type="protein sequence ID" value="RZC53972"/>
    <property type="gene ID" value="C5167_012829"/>
</dbReference>
<protein>
    <submittedName>
        <fullName evidence="1">Uncharacterized protein</fullName>
    </submittedName>
</protein>
<keyword evidence="2" id="KW-1185">Reference proteome</keyword>
<reference evidence="1 2" key="1">
    <citation type="journal article" date="2018" name="Science">
        <title>The opium poppy genome and morphinan production.</title>
        <authorList>
            <person name="Guo L."/>
            <person name="Winzer T."/>
            <person name="Yang X."/>
            <person name="Li Y."/>
            <person name="Ning Z."/>
            <person name="He Z."/>
            <person name="Teodor R."/>
            <person name="Lu Y."/>
            <person name="Bowser T.A."/>
            <person name="Graham I.A."/>
            <person name="Ye K."/>
        </authorList>
    </citation>
    <scope>NUCLEOTIDE SEQUENCE [LARGE SCALE GENOMIC DNA]</scope>
    <source>
        <strain evidence="2">cv. HN1</strain>
        <tissue evidence="1">Leaves</tissue>
    </source>
</reference>
<organism evidence="1 2">
    <name type="scientific">Papaver somniferum</name>
    <name type="common">Opium poppy</name>
    <dbReference type="NCBI Taxonomy" id="3469"/>
    <lineage>
        <taxon>Eukaryota</taxon>
        <taxon>Viridiplantae</taxon>
        <taxon>Streptophyta</taxon>
        <taxon>Embryophyta</taxon>
        <taxon>Tracheophyta</taxon>
        <taxon>Spermatophyta</taxon>
        <taxon>Magnoliopsida</taxon>
        <taxon>Ranunculales</taxon>
        <taxon>Papaveraceae</taxon>
        <taxon>Papaveroideae</taxon>
        <taxon>Papaver</taxon>
    </lineage>
</organism>
<dbReference type="Proteomes" id="UP000316621">
    <property type="component" value="Chromosome 3"/>
</dbReference>
<dbReference type="AlphaFoldDB" id="A0A4Y7J1R1"/>
<proteinExistence type="predicted"/>
<dbReference type="EMBL" id="CM010717">
    <property type="protein sequence ID" value="RZC53972.1"/>
    <property type="molecule type" value="Genomic_DNA"/>
</dbReference>
<accession>A0A4Y7J1R1</accession>
<sequence length="66" mass="7201">MAGNDSSGNKSAAIKERFALSYDSSSIRANSGTYQNFSILFKLKLLVVSQCGTVKNINSWIMVKLP</sequence>
<evidence type="ECO:0000313" key="2">
    <source>
        <dbReference type="Proteomes" id="UP000316621"/>
    </source>
</evidence>